<name>A0A1G4PZ66_9CAUL</name>
<proteinExistence type="predicted"/>
<gene>
    <name evidence="2" type="ORF">SAMN02927928_0786</name>
</gene>
<feature type="signal peptide" evidence="1">
    <location>
        <begin position="1"/>
        <end position="27"/>
    </location>
</feature>
<evidence type="ECO:0000313" key="3">
    <source>
        <dbReference type="Proteomes" id="UP000199150"/>
    </source>
</evidence>
<keyword evidence="1" id="KW-0732">Signal</keyword>
<evidence type="ECO:0000313" key="2">
    <source>
        <dbReference type="EMBL" id="SCW37603.1"/>
    </source>
</evidence>
<accession>A0A1G4PZ66</accession>
<reference evidence="3" key="1">
    <citation type="submission" date="2016-10" db="EMBL/GenBank/DDBJ databases">
        <authorList>
            <person name="Varghese N."/>
            <person name="Submissions S."/>
        </authorList>
    </citation>
    <scope>NUCLEOTIDE SEQUENCE [LARGE SCALE GENOMIC DNA]</scope>
    <source>
        <strain evidence="3">CGMCC 1.3431</strain>
    </source>
</reference>
<keyword evidence="3" id="KW-1185">Reference proteome</keyword>
<dbReference type="STRING" id="260084.SAMN02927928_0786"/>
<evidence type="ECO:0008006" key="4">
    <source>
        <dbReference type="Google" id="ProtNLM"/>
    </source>
</evidence>
<protein>
    <recommendedName>
        <fullName evidence="4">DUF5625 domain-containing protein</fullName>
    </recommendedName>
</protein>
<dbReference type="Proteomes" id="UP000199150">
    <property type="component" value="Unassembled WGS sequence"/>
</dbReference>
<organism evidence="2 3">
    <name type="scientific">Asticcacaulis taihuensis</name>
    <dbReference type="NCBI Taxonomy" id="260084"/>
    <lineage>
        <taxon>Bacteria</taxon>
        <taxon>Pseudomonadati</taxon>
        <taxon>Pseudomonadota</taxon>
        <taxon>Alphaproteobacteria</taxon>
        <taxon>Caulobacterales</taxon>
        <taxon>Caulobacteraceae</taxon>
        <taxon>Asticcacaulis</taxon>
    </lineage>
</organism>
<feature type="chain" id="PRO_5011608206" description="DUF5625 domain-containing protein" evidence="1">
    <location>
        <begin position="28"/>
        <end position="217"/>
    </location>
</feature>
<dbReference type="EMBL" id="FMTS01000001">
    <property type="protein sequence ID" value="SCW37603.1"/>
    <property type="molecule type" value="Genomic_DNA"/>
</dbReference>
<sequence length="217" mass="22931">MQKAWKTAALVIGLGVAFGGGAGQAGAGVTLMPEKPGAIEYDPKTGFPDHNGGFSAMVIVIPQSQLAEFDKTDGGARQISRVARAEPGAQLAIKLVFTGLSADRSGTGEVTYDLKVLTPDGQIYAASDYSHLAAVRGPVGDGRRVFDNRTKVVLMSFDPQDKPGIYTIKAVARDEVAHLEVPLATTIELVPSAAKVEAPAVAPVKAKKTHSRKRRRR</sequence>
<evidence type="ECO:0000256" key="1">
    <source>
        <dbReference type="SAM" id="SignalP"/>
    </source>
</evidence>
<dbReference type="AlphaFoldDB" id="A0A1G4PZ66"/>
<dbReference type="RefSeq" id="WP_139159606.1">
    <property type="nucleotide sequence ID" value="NZ_CBCRYE010000001.1"/>
</dbReference>
<dbReference type="OrthoDB" id="8435365at2"/>